<evidence type="ECO:0000313" key="3">
    <source>
        <dbReference type="EMBL" id="KAK8564240.1"/>
    </source>
</evidence>
<evidence type="ECO:0000259" key="2">
    <source>
        <dbReference type="Pfam" id="PF13456"/>
    </source>
</evidence>
<dbReference type="InterPro" id="IPR044730">
    <property type="entry name" value="RNase_H-like_dom_plant"/>
</dbReference>
<dbReference type="PANTHER" id="PTHR47074:SF61">
    <property type="entry name" value="RNASE H TYPE-1 DOMAIN-CONTAINING PROTEIN"/>
    <property type="match status" value="1"/>
</dbReference>
<accession>A0ABR2EQE5</accession>
<evidence type="ECO:0000256" key="1">
    <source>
        <dbReference type="SAM" id="Phobius"/>
    </source>
</evidence>
<feature type="transmembrane region" description="Helical" evidence="1">
    <location>
        <begin position="282"/>
        <end position="302"/>
    </location>
</feature>
<dbReference type="SUPFAM" id="SSF53098">
    <property type="entry name" value="Ribonuclease H-like"/>
    <property type="match status" value="1"/>
</dbReference>
<dbReference type="EMBL" id="JBBPBM010000011">
    <property type="protein sequence ID" value="KAK8564240.1"/>
    <property type="molecule type" value="Genomic_DNA"/>
</dbReference>
<gene>
    <name evidence="3" type="ORF">V6N12_036369</name>
</gene>
<dbReference type="Proteomes" id="UP001472677">
    <property type="component" value="Unassembled WGS sequence"/>
</dbReference>
<dbReference type="InterPro" id="IPR052929">
    <property type="entry name" value="RNase_H-like_EbsB-rel"/>
</dbReference>
<dbReference type="CDD" id="cd06222">
    <property type="entry name" value="RNase_H_like"/>
    <property type="match status" value="1"/>
</dbReference>
<proteinExistence type="predicted"/>
<keyword evidence="1" id="KW-0472">Membrane</keyword>
<dbReference type="InterPro" id="IPR036397">
    <property type="entry name" value="RNaseH_sf"/>
</dbReference>
<dbReference type="InterPro" id="IPR002156">
    <property type="entry name" value="RNaseH_domain"/>
</dbReference>
<dbReference type="Pfam" id="PF13456">
    <property type="entry name" value="RVT_3"/>
    <property type="match status" value="1"/>
</dbReference>
<reference evidence="3 4" key="1">
    <citation type="journal article" date="2024" name="G3 (Bethesda)">
        <title>Genome assembly of Hibiscus sabdariffa L. provides insights into metabolisms of medicinal natural products.</title>
        <authorList>
            <person name="Kim T."/>
        </authorList>
    </citation>
    <scope>NUCLEOTIDE SEQUENCE [LARGE SCALE GENOMIC DNA]</scope>
    <source>
        <strain evidence="3">TK-2024</strain>
        <tissue evidence="3">Old leaves</tissue>
    </source>
</reference>
<protein>
    <recommendedName>
        <fullName evidence="2">RNase H type-1 domain-containing protein</fullName>
    </recommendedName>
</protein>
<organism evidence="3 4">
    <name type="scientific">Hibiscus sabdariffa</name>
    <name type="common">roselle</name>
    <dbReference type="NCBI Taxonomy" id="183260"/>
    <lineage>
        <taxon>Eukaryota</taxon>
        <taxon>Viridiplantae</taxon>
        <taxon>Streptophyta</taxon>
        <taxon>Embryophyta</taxon>
        <taxon>Tracheophyta</taxon>
        <taxon>Spermatophyta</taxon>
        <taxon>Magnoliopsida</taxon>
        <taxon>eudicotyledons</taxon>
        <taxon>Gunneridae</taxon>
        <taxon>Pentapetalae</taxon>
        <taxon>rosids</taxon>
        <taxon>malvids</taxon>
        <taxon>Malvales</taxon>
        <taxon>Malvaceae</taxon>
        <taxon>Malvoideae</taxon>
        <taxon>Hibiscus</taxon>
    </lineage>
</organism>
<dbReference type="Gene3D" id="3.30.420.10">
    <property type="entry name" value="Ribonuclease H-like superfamily/Ribonuclease H"/>
    <property type="match status" value="1"/>
</dbReference>
<keyword evidence="4" id="KW-1185">Reference proteome</keyword>
<name>A0ABR2EQE5_9ROSI</name>
<comment type="caution">
    <text evidence="3">The sequence shown here is derived from an EMBL/GenBank/DDBJ whole genome shotgun (WGS) entry which is preliminary data.</text>
</comment>
<feature type="domain" description="RNase H type-1" evidence="2">
    <location>
        <begin position="112"/>
        <end position="233"/>
    </location>
</feature>
<evidence type="ECO:0000313" key="4">
    <source>
        <dbReference type="Proteomes" id="UP001472677"/>
    </source>
</evidence>
<keyword evidence="1" id="KW-0812">Transmembrane</keyword>
<dbReference type="PANTHER" id="PTHR47074">
    <property type="entry name" value="BNAC02G40300D PROTEIN"/>
    <property type="match status" value="1"/>
</dbReference>
<sequence length="307" mass="35209">MRDCEFIQHLLHAQGLSYCVLVDEYNWKDWLAVTFSSFSPRHRKVLMVTFWTIWYARNKMVHEGTVPSIAHTLSFVVAFLRENDMRHPQICRRPPRIQGQWLASIANVIKLNFDAAFECQCTRSVSGVICRDTDGFILEACSIFHPYVSDAFQVEALACLVAVNFARDLGFTQVVIERDSLTVIKKCQSENIDASLISLLIADIKEVSKVFVSVSYGFVHREANDAAHVLAQEGKMYSSPMYWMVRDCECRADQLLLLNVDGSLWFFSVTLDLHDFDALRDFQVYFVFSCLGLFCLIFRIDVGVFSF</sequence>
<dbReference type="InterPro" id="IPR012337">
    <property type="entry name" value="RNaseH-like_sf"/>
</dbReference>
<keyword evidence="1" id="KW-1133">Transmembrane helix</keyword>